<feature type="transmembrane region" description="Helical" evidence="6">
    <location>
        <begin position="434"/>
        <end position="452"/>
    </location>
</feature>
<protein>
    <submittedName>
        <fullName evidence="7">High-affinity methionine permease</fullName>
    </submittedName>
</protein>
<dbReference type="FunFam" id="1.20.1740.10:FF:000025">
    <property type="entry name" value="High-affinity methionine permease"/>
    <property type="match status" value="1"/>
</dbReference>
<feature type="transmembrane region" description="Helical" evidence="6">
    <location>
        <begin position="292"/>
        <end position="315"/>
    </location>
</feature>
<dbReference type="PANTHER" id="PTHR11785:SF498">
    <property type="entry name" value="HIGH-AFFINITY METHIONINE PERMEASE"/>
    <property type="match status" value="1"/>
</dbReference>
<evidence type="ECO:0000256" key="4">
    <source>
        <dbReference type="ARBA" id="ARBA00023136"/>
    </source>
</evidence>
<feature type="region of interest" description="Disordered" evidence="5">
    <location>
        <begin position="24"/>
        <end position="49"/>
    </location>
</feature>
<sequence length="540" mass="59282">MSQLPDVRSSASPFCKDISSRAVISGSTRQHRSSRSMGERSSGNSGLTERCENTTSFRFIWYPLFCSALCLRKLKKIMGTGIFATPSTIMALTGSVGLSLIVWIMGMVIAMTGTAVYLEFGTTIPSGRNGGEKNYLEYVYTKPKFLVTAMFASYALFLGWAAGNSVAFGEYVLHAADIEVNRWNQRGIGFACITLAFLIHATAVKWGLRLQNLLGALKFLVILIIVVGGAVALGGHLTMEKPDNFSRPFEGSIPSVYGIVTALYSVIWSYVGYSNANYSLSETRNPARTLKIAAPIGVGLASVLYMLVNVAYFAVVPKQEILGSGRILAASFFRNVFGPKAERVLSIFIALCAFGNVQSVIFSQGRIIQELGREGVLPFSRFWASNRPFNSPAAGLFEHYLISAVVMLAPPPGDAYNFLLNYPDWSPTVRANRLVTIFFLLSNVFLAVAPYLPPPDKEHNVYVHLPYYIHCVVGLGIFAVGAIYWLFWAAIFPWVRKYRLVQQTVIAPDGWSRQIITRVPIGMEEKGKAGLDGGRSGWDG</sequence>
<feature type="transmembrane region" description="Helical" evidence="6">
    <location>
        <begin position="251"/>
        <end position="271"/>
    </location>
</feature>
<dbReference type="OrthoDB" id="5982228at2759"/>
<feature type="transmembrane region" description="Helical" evidence="6">
    <location>
        <begin position="77"/>
        <end position="94"/>
    </location>
</feature>
<comment type="subcellular location">
    <subcellularLocation>
        <location evidence="1">Membrane</location>
        <topology evidence="1">Multi-pass membrane protein</topology>
    </subcellularLocation>
</comment>
<dbReference type="InterPro" id="IPR002293">
    <property type="entry name" value="AA/rel_permease1"/>
</dbReference>
<evidence type="ECO:0000256" key="1">
    <source>
        <dbReference type="ARBA" id="ARBA00004141"/>
    </source>
</evidence>
<accession>A0A8A1MHX0</accession>
<name>A0A8A1MHX0_AJECA</name>
<evidence type="ECO:0000256" key="5">
    <source>
        <dbReference type="SAM" id="MobiDB-lite"/>
    </source>
</evidence>
<evidence type="ECO:0000256" key="3">
    <source>
        <dbReference type="ARBA" id="ARBA00022989"/>
    </source>
</evidence>
<feature type="compositionally biased region" description="Low complexity" evidence="5">
    <location>
        <begin position="35"/>
        <end position="46"/>
    </location>
</feature>
<dbReference type="AlphaFoldDB" id="A0A8A1MHX0"/>
<evidence type="ECO:0000313" key="8">
    <source>
        <dbReference type="Proteomes" id="UP000663671"/>
    </source>
</evidence>
<feature type="transmembrane region" description="Helical" evidence="6">
    <location>
        <begin position="145"/>
        <end position="168"/>
    </location>
</feature>
<evidence type="ECO:0000313" key="7">
    <source>
        <dbReference type="EMBL" id="QSS64263.1"/>
    </source>
</evidence>
<dbReference type="GO" id="GO:0016020">
    <property type="term" value="C:membrane"/>
    <property type="evidence" value="ECO:0007669"/>
    <property type="project" value="UniProtKB-SubCell"/>
</dbReference>
<dbReference type="GO" id="GO:0015179">
    <property type="term" value="F:L-amino acid transmembrane transporter activity"/>
    <property type="evidence" value="ECO:0007669"/>
    <property type="project" value="TreeGrafter"/>
</dbReference>
<keyword evidence="4 6" id="KW-0472">Membrane</keyword>
<evidence type="ECO:0000256" key="2">
    <source>
        <dbReference type="ARBA" id="ARBA00022692"/>
    </source>
</evidence>
<feature type="transmembrane region" description="Helical" evidence="6">
    <location>
        <begin position="344"/>
        <end position="363"/>
    </location>
</feature>
<gene>
    <name evidence="7" type="primary">MUP1</name>
    <name evidence="7" type="ORF">I7I51_01328</name>
</gene>
<keyword evidence="2 6" id="KW-0812">Transmembrane</keyword>
<dbReference type="EMBL" id="CP069114">
    <property type="protein sequence ID" value="QSS64263.1"/>
    <property type="molecule type" value="Genomic_DNA"/>
</dbReference>
<organism evidence="7 8">
    <name type="scientific">Ajellomyces capsulatus</name>
    <name type="common">Darling's disease fungus</name>
    <name type="synonym">Histoplasma capsulatum</name>
    <dbReference type="NCBI Taxonomy" id="5037"/>
    <lineage>
        <taxon>Eukaryota</taxon>
        <taxon>Fungi</taxon>
        <taxon>Dikarya</taxon>
        <taxon>Ascomycota</taxon>
        <taxon>Pezizomycotina</taxon>
        <taxon>Eurotiomycetes</taxon>
        <taxon>Eurotiomycetidae</taxon>
        <taxon>Onygenales</taxon>
        <taxon>Ajellomycetaceae</taxon>
        <taxon>Histoplasma</taxon>
    </lineage>
</organism>
<feature type="transmembrane region" description="Helical" evidence="6">
    <location>
        <begin position="220"/>
        <end position="239"/>
    </location>
</feature>
<dbReference type="InterPro" id="IPR050598">
    <property type="entry name" value="AminoAcid_Transporter"/>
</dbReference>
<dbReference type="Gene3D" id="1.20.1740.10">
    <property type="entry name" value="Amino acid/polyamine transporter I"/>
    <property type="match status" value="1"/>
</dbReference>
<dbReference type="Pfam" id="PF13520">
    <property type="entry name" value="AA_permease_2"/>
    <property type="match status" value="1"/>
</dbReference>
<dbReference type="VEuPathDB" id="FungiDB:I7I51_01328"/>
<dbReference type="Proteomes" id="UP000663671">
    <property type="component" value="Chromosome 1"/>
</dbReference>
<dbReference type="PANTHER" id="PTHR11785">
    <property type="entry name" value="AMINO ACID TRANSPORTER"/>
    <property type="match status" value="1"/>
</dbReference>
<reference evidence="7" key="1">
    <citation type="submission" date="2021-01" db="EMBL/GenBank/DDBJ databases">
        <title>Chromosome-level genome assembly of a human fungal pathogen reveals clustering of transcriptionally co-regulated genes.</title>
        <authorList>
            <person name="Voorhies M."/>
            <person name="Cohen S."/>
            <person name="Shea T.P."/>
            <person name="Petrus S."/>
            <person name="Munoz J.F."/>
            <person name="Poplawski S."/>
            <person name="Goldman W.E."/>
            <person name="Michael T."/>
            <person name="Cuomo C.A."/>
            <person name="Sil A."/>
            <person name="Beyhan S."/>
        </authorList>
    </citation>
    <scope>NUCLEOTIDE SEQUENCE</scope>
    <source>
        <strain evidence="7">WU24</strain>
    </source>
</reference>
<feature type="transmembrane region" description="Helical" evidence="6">
    <location>
        <begin position="467"/>
        <end position="492"/>
    </location>
</feature>
<feature type="transmembrane region" description="Helical" evidence="6">
    <location>
        <begin position="188"/>
        <end position="208"/>
    </location>
</feature>
<evidence type="ECO:0000256" key="6">
    <source>
        <dbReference type="SAM" id="Phobius"/>
    </source>
</evidence>
<proteinExistence type="predicted"/>
<keyword evidence="3 6" id="KW-1133">Transmembrane helix</keyword>